<dbReference type="PANTHER" id="PTHR35566:SF1">
    <property type="entry name" value="TYPE VI SECRETION SYSTEM BASEPLATE COMPONENT TSSK1"/>
    <property type="match status" value="1"/>
</dbReference>
<dbReference type="EMBL" id="RBUT01000171">
    <property type="protein sequence ID" value="RMV43380.1"/>
    <property type="molecule type" value="Genomic_DNA"/>
</dbReference>
<dbReference type="PANTHER" id="PTHR35566">
    <property type="entry name" value="BLR3599 PROTEIN"/>
    <property type="match status" value="1"/>
</dbReference>
<reference evidence="1 2" key="1">
    <citation type="submission" date="2018-08" db="EMBL/GenBank/DDBJ databases">
        <title>Recombination of ecologically and evolutionarily significant loci maintains genetic cohesion in the Pseudomonas syringae species complex.</title>
        <authorList>
            <person name="Dillon M."/>
            <person name="Thakur S."/>
            <person name="Almeida R.N.D."/>
            <person name="Weir B.S."/>
            <person name="Guttman D.S."/>
        </authorList>
    </citation>
    <scope>NUCLEOTIDE SEQUENCE [LARGE SCALE GENOMIC DNA]</scope>
    <source>
        <strain evidence="1 2">ICMP 3263</strain>
    </source>
</reference>
<protein>
    <submittedName>
        <fullName evidence="1">Type VI secretion system protein ImpJ-1/VasE-1</fullName>
    </submittedName>
</protein>
<dbReference type="NCBIfam" id="TIGR03353">
    <property type="entry name" value="VI_chp_4"/>
    <property type="match status" value="1"/>
</dbReference>
<sequence>MHPIQFNAGTARKQRPYRACAGCSGPAGSGLGRQCCQKSSGLTIQFSVGRRQMSKQSRVMWSEGMFLLPQHFQYQDEFHQHQLAESTLRSTPFHWGVQTLEVDVEALATGSLQLKRLKLVFPDGSLYDAPQHDPLPAARDLKNLTKGGEIKVYAALKLPEPFGLNYVEDGQEQKSARRFRKQFDTLPDLNEGDLENEITSLRLNVVMLVDGDSLDGYSYCPIARLARNSIGGFNLDAHFVHPTLHVGTHETLVGLGRRLISVLQAKSKALSGRRRERADQIAEFGSSDVTLFWLLNTVNRAYPQLAHLLAHPRLHPERLYLFLAELAGGLLTFSLDTQLTDIPDYDHQDPAASLVKLDELVRLLLENVIPNQCIVINLSQVRPSYWQGQLLDPRLTEADFYISVHADMPGSSLLELVPRAFKVGSPEDIEVVVNSAMPGVTLNHSTRLPNAIPVRLDNHYFSIEPHGRVYERMMEAQAISFYAPSAFTNLKLELLAVLK</sequence>
<organism evidence="1 2">
    <name type="scientific">Pseudomonas syringae pv. helianthi</name>
    <dbReference type="NCBI Taxonomy" id="251654"/>
    <lineage>
        <taxon>Bacteria</taxon>
        <taxon>Pseudomonadati</taxon>
        <taxon>Pseudomonadota</taxon>
        <taxon>Gammaproteobacteria</taxon>
        <taxon>Pseudomonadales</taxon>
        <taxon>Pseudomonadaceae</taxon>
        <taxon>Pseudomonas</taxon>
    </lineage>
</organism>
<dbReference type="Proteomes" id="UP000279173">
    <property type="component" value="Unassembled WGS sequence"/>
</dbReference>
<dbReference type="AlphaFoldDB" id="A0A3M6CHX3"/>
<evidence type="ECO:0000313" key="2">
    <source>
        <dbReference type="Proteomes" id="UP000279173"/>
    </source>
</evidence>
<name>A0A3M6CHX3_9PSED</name>
<dbReference type="InterPro" id="IPR010263">
    <property type="entry name" value="T6SS_TssK"/>
</dbReference>
<gene>
    <name evidence="1" type="ORF">ALP10_05580</name>
</gene>
<comment type="caution">
    <text evidence="1">The sequence shown here is derived from an EMBL/GenBank/DDBJ whole genome shotgun (WGS) entry which is preliminary data.</text>
</comment>
<evidence type="ECO:0000313" key="1">
    <source>
        <dbReference type="EMBL" id="RMV43380.1"/>
    </source>
</evidence>
<dbReference type="Pfam" id="PF05936">
    <property type="entry name" value="T6SS_VasE"/>
    <property type="match status" value="1"/>
</dbReference>
<proteinExistence type="predicted"/>
<accession>A0A3M6CHX3</accession>